<evidence type="ECO:0000259" key="5">
    <source>
        <dbReference type="PROSITE" id="PS50075"/>
    </source>
</evidence>
<proteinExistence type="predicted"/>
<dbReference type="GO" id="GO:0072330">
    <property type="term" value="P:monocarboxylic acid biosynthetic process"/>
    <property type="evidence" value="ECO:0007669"/>
    <property type="project" value="UniProtKB-ARBA"/>
</dbReference>
<dbReference type="Gene3D" id="1.10.1200.10">
    <property type="entry name" value="ACP-like"/>
    <property type="match status" value="1"/>
</dbReference>
<dbReference type="GO" id="GO:0031177">
    <property type="term" value="F:phosphopantetheine binding"/>
    <property type="evidence" value="ECO:0007669"/>
    <property type="project" value="InterPro"/>
</dbReference>
<feature type="domain" description="Carrier" evidence="5">
    <location>
        <begin position="967"/>
        <end position="1045"/>
    </location>
</feature>
<protein>
    <submittedName>
        <fullName evidence="6">Non-ribosomal peptide synthetase</fullName>
    </submittedName>
</protein>
<evidence type="ECO:0000256" key="2">
    <source>
        <dbReference type="ARBA" id="ARBA00022450"/>
    </source>
</evidence>
<dbReference type="GO" id="GO:0005829">
    <property type="term" value="C:cytosol"/>
    <property type="evidence" value="ECO:0007669"/>
    <property type="project" value="TreeGrafter"/>
</dbReference>
<evidence type="ECO:0000256" key="1">
    <source>
        <dbReference type="ARBA" id="ARBA00001957"/>
    </source>
</evidence>
<dbReference type="InterPro" id="IPR025110">
    <property type="entry name" value="AMP-bd_C"/>
</dbReference>
<name>A0A2W2HZ72_9ACTN</name>
<dbReference type="SUPFAM" id="SSF56801">
    <property type="entry name" value="Acetyl-CoA synthetase-like"/>
    <property type="match status" value="1"/>
</dbReference>
<comment type="caution">
    <text evidence="6">The sequence shown here is derived from an EMBL/GenBank/DDBJ whole genome shotgun (WGS) entry which is preliminary data.</text>
</comment>
<dbReference type="InterPro" id="IPR042099">
    <property type="entry name" value="ANL_N_sf"/>
</dbReference>
<sequence>MTTLSPDKKALLAQRLRRRTRARVITPRDPDTQPPLTPAQERLWFLEQYRPGTTAYTIPLVVRVQGELTGPRVAAALAGVAARHEALRMRFPTDGEGRPRVVIDPEPRVELTVLELPGEDAARAAGTALLARTFGLESGPLWRAALVTIAPGDHLLVLAVHHLVADGWSADLILREVLTLCGGDAEPEPPGAQYGDYALWERGRDHDGELTYWRERLAGLPALDLPTDLPRPAEQSSAGAGHEFHIDAALTGRIAALAAECGATPYMVLLAALQVLLARHSGQADFAVGSPVAGRDVPELDGAVGMFVNTLVLRADLAGDPSFRDLLARTRETALDAYAHQALPFDRLVGDLNVARDVSRTPLFQVMFALQNYGAAAAAPVGGYSVTGVTLPPAASRFDLSFYLHETPDGLSGYVIYNSDLFLPGTIERMAARYARLLRSIADAPQTPLSRLDLLTAEERAALDRFSLPAEPLPEPAGSLPELIAAQAAATPDTTAIVCGGESLTYAELDLRTGRLAAHLRAAGVGPDVRVGVCLDQSADLAVAVLGVLRAGGAYIPIDPAYPRDRIGYMLQDADARAVITVPEHTDLLTGQVILIGDVPADLDPLPVRSASPEDLAYVIYTSGTTGRPKGVGIQHRQVVNYLAGVRQRLGVPEGADFTLAQSLSFDFGVTIFYLALLTGGRLHLVSPRTPAVELAERFSRTDYLKITPSHLASLQAEAPEADLLPRRTLILGGEASRADWAAGLTASCGVVNHYGPTEATVGITTYAVPSTPGVGGMLPIGRPLPGARVYVLDENFAPAPIGVPGEVYLGGDRLARGYLGRPALTAERFLPDPFGEPGARMYRTGDIGRWSPEGDLHFLGRRDLQVKVRGYRVELAEIEAVLEDLPGIDQAVVEARADRLVAYLVGAATNVGDLRSDLAGRLPDYMVPARYVWLDELPLKSHGKVDRAALPDPGDERPDQETGFVEPETPLEEAVAGIWAGVLGLARVGVLDDFFDLGGHSLLAAQLVTRLRHAVPPGGRQPTILDVFKHPTVRRLAKVMEAGAAGASDRLLHRLTPAGRRVAATAVCVPYGGGSAVIYQPLADALPDDWDLYSVAVPGNELGETARPSAEVAEQCATEILESVRGPIVLYGHCGLGVTLTVEVARRLEAAGREVEAVYLGGIFPFSRPAGPLARLATRMDRLRSDRFWANALRASGLDVDELAPDQLKLIIENRRQSTREAEEYFARLFREGMPPLRAPVISVAGERDPAMEFHQERYPEWHLIASTVGLVVLDEANHFFLKYRATELAAILTTVHPSLPTGTL</sequence>
<dbReference type="Proteomes" id="UP000248544">
    <property type="component" value="Unassembled WGS sequence"/>
</dbReference>
<dbReference type="Gene3D" id="3.30.559.30">
    <property type="entry name" value="Nonribosomal peptide synthetase, condensation domain"/>
    <property type="match status" value="1"/>
</dbReference>
<dbReference type="GO" id="GO:0043041">
    <property type="term" value="P:amino acid activation for nonribosomal peptide biosynthetic process"/>
    <property type="evidence" value="ECO:0007669"/>
    <property type="project" value="TreeGrafter"/>
</dbReference>
<accession>A0A2W2HZ72</accession>
<dbReference type="InterPro" id="IPR010071">
    <property type="entry name" value="AA_adenyl_dom"/>
</dbReference>
<dbReference type="Pfam" id="PF13193">
    <property type="entry name" value="AMP-binding_C"/>
    <property type="match status" value="1"/>
</dbReference>
<gene>
    <name evidence="6" type="ORF">C1I98_00845</name>
</gene>
<dbReference type="FunFam" id="1.10.1200.10:FF:000016">
    <property type="entry name" value="Non-ribosomal peptide synthase"/>
    <property type="match status" value="1"/>
</dbReference>
<dbReference type="InterPro" id="IPR020845">
    <property type="entry name" value="AMP-binding_CS"/>
</dbReference>
<dbReference type="GO" id="GO:0008610">
    <property type="term" value="P:lipid biosynthetic process"/>
    <property type="evidence" value="ECO:0007669"/>
    <property type="project" value="UniProtKB-ARBA"/>
</dbReference>
<dbReference type="Gene3D" id="3.40.50.1820">
    <property type="entry name" value="alpha/beta hydrolase"/>
    <property type="match status" value="1"/>
</dbReference>
<feature type="region of interest" description="Disordered" evidence="4">
    <location>
        <begin position="945"/>
        <end position="964"/>
    </location>
</feature>
<dbReference type="Pfam" id="PF00501">
    <property type="entry name" value="AMP-binding"/>
    <property type="match status" value="1"/>
</dbReference>
<feature type="compositionally biased region" description="Basic and acidic residues" evidence="4">
    <location>
        <begin position="945"/>
        <end position="961"/>
    </location>
</feature>
<dbReference type="InterPro" id="IPR009081">
    <property type="entry name" value="PP-bd_ACP"/>
</dbReference>
<dbReference type="PROSITE" id="PS00012">
    <property type="entry name" value="PHOSPHOPANTETHEINE"/>
    <property type="match status" value="1"/>
</dbReference>
<evidence type="ECO:0000256" key="4">
    <source>
        <dbReference type="SAM" id="MobiDB-lite"/>
    </source>
</evidence>
<dbReference type="SMART" id="SM00823">
    <property type="entry name" value="PKS_PP"/>
    <property type="match status" value="1"/>
</dbReference>
<dbReference type="Gene3D" id="3.30.300.30">
    <property type="match status" value="1"/>
</dbReference>
<dbReference type="GO" id="GO:0044550">
    <property type="term" value="P:secondary metabolite biosynthetic process"/>
    <property type="evidence" value="ECO:0007669"/>
    <property type="project" value="TreeGrafter"/>
</dbReference>
<dbReference type="PROSITE" id="PS00455">
    <property type="entry name" value="AMP_BINDING"/>
    <property type="match status" value="1"/>
</dbReference>
<dbReference type="PROSITE" id="PS50075">
    <property type="entry name" value="CARRIER"/>
    <property type="match status" value="1"/>
</dbReference>
<dbReference type="InterPro" id="IPR001242">
    <property type="entry name" value="Condensation_dom"/>
</dbReference>
<evidence type="ECO:0000313" key="6">
    <source>
        <dbReference type="EMBL" id="PZG56755.1"/>
    </source>
</evidence>
<dbReference type="FunFam" id="3.40.50.980:FF:000001">
    <property type="entry name" value="Non-ribosomal peptide synthetase"/>
    <property type="match status" value="1"/>
</dbReference>
<evidence type="ECO:0000313" key="7">
    <source>
        <dbReference type="Proteomes" id="UP000248544"/>
    </source>
</evidence>
<keyword evidence="2" id="KW-0596">Phosphopantetheine</keyword>
<dbReference type="InterPro" id="IPR036736">
    <property type="entry name" value="ACP-like_sf"/>
</dbReference>
<dbReference type="InterPro" id="IPR045851">
    <property type="entry name" value="AMP-bd_C_sf"/>
</dbReference>
<dbReference type="Gene3D" id="3.30.559.10">
    <property type="entry name" value="Chloramphenicol acetyltransferase-like domain"/>
    <property type="match status" value="1"/>
</dbReference>
<reference evidence="6 7" key="1">
    <citation type="submission" date="2018-01" db="EMBL/GenBank/DDBJ databases">
        <title>Draft genome sequence of Sphaerisporangium sp. 7K107.</title>
        <authorList>
            <person name="Sahin N."/>
            <person name="Saygin H."/>
            <person name="Ay H."/>
        </authorList>
    </citation>
    <scope>NUCLEOTIDE SEQUENCE [LARGE SCALE GENOMIC DNA]</scope>
    <source>
        <strain evidence="6 7">7K107</strain>
    </source>
</reference>
<organism evidence="6 7">
    <name type="scientific">Spongiactinospora gelatinilytica</name>
    <dbReference type="NCBI Taxonomy" id="2666298"/>
    <lineage>
        <taxon>Bacteria</taxon>
        <taxon>Bacillati</taxon>
        <taxon>Actinomycetota</taxon>
        <taxon>Actinomycetes</taxon>
        <taxon>Streptosporangiales</taxon>
        <taxon>Streptosporangiaceae</taxon>
        <taxon>Spongiactinospora</taxon>
    </lineage>
</organism>
<dbReference type="PANTHER" id="PTHR45527">
    <property type="entry name" value="NONRIBOSOMAL PEPTIDE SYNTHETASE"/>
    <property type="match status" value="1"/>
</dbReference>
<keyword evidence="3" id="KW-0597">Phosphoprotein</keyword>
<dbReference type="GO" id="GO:0003824">
    <property type="term" value="F:catalytic activity"/>
    <property type="evidence" value="ECO:0007669"/>
    <property type="project" value="InterPro"/>
</dbReference>
<dbReference type="InterPro" id="IPR000873">
    <property type="entry name" value="AMP-dep_synth/lig_dom"/>
</dbReference>
<dbReference type="SMART" id="SM00824">
    <property type="entry name" value="PKS_TE"/>
    <property type="match status" value="1"/>
</dbReference>
<keyword evidence="7" id="KW-1185">Reference proteome</keyword>
<dbReference type="Gene3D" id="3.40.50.12780">
    <property type="entry name" value="N-terminal domain of ligase-like"/>
    <property type="match status" value="1"/>
</dbReference>
<evidence type="ECO:0000256" key="3">
    <source>
        <dbReference type="ARBA" id="ARBA00022553"/>
    </source>
</evidence>
<dbReference type="Pfam" id="PF00975">
    <property type="entry name" value="Thioesterase"/>
    <property type="match status" value="1"/>
</dbReference>
<dbReference type="InterPro" id="IPR020802">
    <property type="entry name" value="TesA-like"/>
</dbReference>
<dbReference type="RefSeq" id="WP_111165111.1">
    <property type="nucleotide sequence ID" value="NZ_POUA01000003.1"/>
</dbReference>
<dbReference type="InterPro" id="IPR023213">
    <property type="entry name" value="CAT-like_dom_sf"/>
</dbReference>
<dbReference type="InterPro" id="IPR006162">
    <property type="entry name" value="Ppantetheine_attach_site"/>
</dbReference>
<dbReference type="EMBL" id="POUA01000003">
    <property type="protein sequence ID" value="PZG56755.1"/>
    <property type="molecule type" value="Genomic_DNA"/>
</dbReference>
<dbReference type="NCBIfam" id="TIGR01733">
    <property type="entry name" value="AA-adenyl-dom"/>
    <property type="match status" value="1"/>
</dbReference>
<comment type="cofactor">
    <cofactor evidence="1">
        <name>pantetheine 4'-phosphate</name>
        <dbReference type="ChEBI" id="CHEBI:47942"/>
    </cofactor>
</comment>
<dbReference type="CDD" id="cd19531">
    <property type="entry name" value="LCL_NRPS-like"/>
    <property type="match status" value="1"/>
</dbReference>
<dbReference type="InterPro" id="IPR020806">
    <property type="entry name" value="PKS_PP-bd"/>
</dbReference>
<feature type="non-terminal residue" evidence="6">
    <location>
        <position position="1306"/>
    </location>
</feature>
<dbReference type="PANTHER" id="PTHR45527:SF1">
    <property type="entry name" value="FATTY ACID SYNTHASE"/>
    <property type="match status" value="1"/>
</dbReference>
<dbReference type="FunFam" id="2.30.38.10:FF:000001">
    <property type="entry name" value="Non-ribosomal peptide synthetase PvdI"/>
    <property type="match status" value="1"/>
</dbReference>
<dbReference type="SUPFAM" id="SSF53474">
    <property type="entry name" value="alpha/beta-Hydrolases"/>
    <property type="match status" value="1"/>
</dbReference>
<dbReference type="SUPFAM" id="SSF52777">
    <property type="entry name" value="CoA-dependent acyltransferases"/>
    <property type="match status" value="2"/>
</dbReference>
<dbReference type="CDD" id="cd05930">
    <property type="entry name" value="A_NRPS"/>
    <property type="match status" value="1"/>
</dbReference>
<dbReference type="Pfam" id="PF00550">
    <property type="entry name" value="PP-binding"/>
    <property type="match status" value="1"/>
</dbReference>
<dbReference type="Pfam" id="PF00668">
    <property type="entry name" value="Condensation"/>
    <property type="match status" value="1"/>
</dbReference>
<dbReference type="InterPro" id="IPR029058">
    <property type="entry name" value="AB_hydrolase_fold"/>
</dbReference>
<dbReference type="InterPro" id="IPR001031">
    <property type="entry name" value="Thioesterase"/>
</dbReference>